<gene>
    <name evidence="1" type="ORF">TRSC58_04494</name>
</gene>
<comment type="caution">
    <text evidence="1">The sequence shown here is derived from an EMBL/GenBank/DDBJ whole genome shotgun (WGS) entry which is preliminary data.</text>
</comment>
<proteinExistence type="predicted"/>
<dbReference type="VEuPathDB" id="TriTrypDB:TRSC58_04494"/>
<accession>A0A061IXD4</accession>
<sequence length="97" mass="11308">MLMLASRLLDTYFRLDSGPFKSLSTPERDMLLHKLRFSSESVVIDSDANATDVAFYCKHLVLSTLSISELRQWHDENLIQEFFRSELCDENKEDMIC</sequence>
<dbReference type="Proteomes" id="UP000031737">
    <property type="component" value="Unassembled WGS sequence"/>
</dbReference>
<protein>
    <submittedName>
        <fullName evidence="1">Uncharacterized protein</fullName>
    </submittedName>
</protein>
<dbReference type="EMBL" id="AUPL01004494">
    <property type="protein sequence ID" value="ESL07813.1"/>
    <property type="molecule type" value="Genomic_DNA"/>
</dbReference>
<dbReference type="AlphaFoldDB" id="A0A061IXD4"/>
<keyword evidence="2" id="KW-1185">Reference proteome</keyword>
<reference evidence="1 2" key="1">
    <citation type="submission" date="2013-07" db="EMBL/GenBank/DDBJ databases">
        <authorList>
            <person name="Stoco P.H."/>
            <person name="Wagner G."/>
            <person name="Gerber A."/>
            <person name="Zaha A."/>
            <person name="Thompson C."/>
            <person name="Bartholomeu D.C."/>
            <person name="Luckemeyer D.D."/>
            <person name="Bahia D."/>
            <person name="Loreto E."/>
            <person name="Prestes E.B."/>
            <person name="Lima F.M."/>
            <person name="Rodrigues-Luiz G."/>
            <person name="Vallejo G.A."/>
            <person name="Filho J.F."/>
            <person name="Monteiro K.M."/>
            <person name="Tyler K.M."/>
            <person name="de Almeida L.G."/>
            <person name="Ortiz M.F."/>
            <person name="Siervo M.A."/>
            <person name="de Moraes M.H."/>
            <person name="Cunha O.L."/>
            <person name="Mendonca-Neto R."/>
            <person name="Silva R."/>
            <person name="Teixeira S.M."/>
            <person name="Murta S.M."/>
            <person name="Sincero T.C."/>
            <person name="Mendes T.A."/>
            <person name="Urmenyi T.P."/>
            <person name="Silva V.G."/>
            <person name="da Rocha W.D."/>
            <person name="Andersson B."/>
            <person name="Romanha A.J."/>
            <person name="Steindel M."/>
            <person name="de Vasconcelos A.T."/>
            <person name="Grisard E.C."/>
        </authorList>
    </citation>
    <scope>NUCLEOTIDE SEQUENCE [LARGE SCALE GENOMIC DNA]</scope>
    <source>
        <strain evidence="1 2">SC58</strain>
    </source>
</reference>
<organism evidence="1 2">
    <name type="scientific">Trypanosoma rangeli SC58</name>
    <dbReference type="NCBI Taxonomy" id="429131"/>
    <lineage>
        <taxon>Eukaryota</taxon>
        <taxon>Discoba</taxon>
        <taxon>Euglenozoa</taxon>
        <taxon>Kinetoplastea</taxon>
        <taxon>Metakinetoplastina</taxon>
        <taxon>Trypanosomatida</taxon>
        <taxon>Trypanosomatidae</taxon>
        <taxon>Trypanosoma</taxon>
        <taxon>Herpetosoma</taxon>
    </lineage>
</organism>
<name>A0A061IXD4_TRYRA</name>
<evidence type="ECO:0000313" key="2">
    <source>
        <dbReference type="Proteomes" id="UP000031737"/>
    </source>
</evidence>
<evidence type="ECO:0000313" key="1">
    <source>
        <dbReference type="EMBL" id="ESL07813.1"/>
    </source>
</evidence>
<dbReference type="OrthoDB" id="246056at2759"/>